<dbReference type="InterPro" id="IPR038721">
    <property type="entry name" value="IS701-like_DDE_dom"/>
</dbReference>
<organism evidence="2 3">
    <name type="scientific">Kitasatospora kifunensis</name>
    <name type="common">Streptomyces kifunensis</name>
    <dbReference type="NCBI Taxonomy" id="58351"/>
    <lineage>
        <taxon>Bacteria</taxon>
        <taxon>Bacillati</taxon>
        <taxon>Actinomycetota</taxon>
        <taxon>Actinomycetes</taxon>
        <taxon>Kitasatosporales</taxon>
        <taxon>Streptomycetaceae</taxon>
        <taxon>Kitasatospora</taxon>
    </lineage>
</organism>
<dbReference type="Proteomes" id="UP000540506">
    <property type="component" value="Unassembled WGS sequence"/>
</dbReference>
<dbReference type="InterPro" id="IPR039365">
    <property type="entry name" value="IS701-like"/>
</dbReference>
<evidence type="ECO:0000313" key="2">
    <source>
        <dbReference type="EMBL" id="MBB4922050.1"/>
    </source>
</evidence>
<sequence>MVLGLLSDLPRKNCWTIAEWVGESTPDAMHHLLSRAKWDADAVRDDVRGYVVEHLHDERSVLVVDETGDVKKGTGTVGVQRQYTGTAGRIENAQVAVYMVYAGFDLVQHLGEGRWFSSSTAVFRWTP</sequence>
<dbReference type="PANTHER" id="PTHR33627">
    <property type="entry name" value="TRANSPOSASE"/>
    <property type="match status" value="1"/>
</dbReference>
<name>A0A7W7VU35_KITKI</name>
<evidence type="ECO:0000259" key="1">
    <source>
        <dbReference type="Pfam" id="PF13546"/>
    </source>
</evidence>
<proteinExistence type="predicted"/>
<accession>A0A7W7VU35</accession>
<dbReference type="EMBL" id="JACHJV010000001">
    <property type="protein sequence ID" value="MBB4922050.1"/>
    <property type="molecule type" value="Genomic_DNA"/>
</dbReference>
<evidence type="ECO:0000313" key="3">
    <source>
        <dbReference type="Proteomes" id="UP000540506"/>
    </source>
</evidence>
<reference evidence="2 3" key="1">
    <citation type="submission" date="2020-08" db="EMBL/GenBank/DDBJ databases">
        <title>Sequencing the genomes of 1000 actinobacteria strains.</title>
        <authorList>
            <person name="Klenk H.-P."/>
        </authorList>
    </citation>
    <scope>NUCLEOTIDE SEQUENCE [LARGE SCALE GENOMIC DNA]</scope>
    <source>
        <strain evidence="2 3">DSM 41654</strain>
    </source>
</reference>
<comment type="caution">
    <text evidence="2">The sequence shown here is derived from an EMBL/GenBank/DDBJ whole genome shotgun (WGS) entry which is preliminary data.</text>
</comment>
<dbReference type="AlphaFoldDB" id="A0A7W7VU35"/>
<dbReference type="PANTHER" id="PTHR33627:SF1">
    <property type="entry name" value="TRANSPOSASE"/>
    <property type="match status" value="1"/>
</dbReference>
<dbReference type="Pfam" id="PF13546">
    <property type="entry name" value="DDE_5"/>
    <property type="match status" value="1"/>
</dbReference>
<protein>
    <submittedName>
        <fullName evidence="2">SRSO17 transposase</fullName>
    </submittedName>
</protein>
<gene>
    <name evidence="2" type="ORF">FHR34_001043</name>
</gene>
<feature type="domain" description="Transposase IS701-like DDE" evidence="1">
    <location>
        <begin position="2"/>
        <end position="102"/>
    </location>
</feature>
<keyword evidence="3" id="KW-1185">Reference proteome</keyword>